<organism evidence="1 2">
    <name type="scientific">Alteribacter keqinensis</name>
    <dbReference type="NCBI Taxonomy" id="2483800"/>
    <lineage>
        <taxon>Bacteria</taxon>
        <taxon>Bacillati</taxon>
        <taxon>Bacillota</taxon>
        <taxon>Bacilli</taxon>
        <taxon>Bacillales</taxon>
        <taxon>Bacillaceae</taxon>
        <taxon>Alteribacter</taxon>
    </lineage>
</organism>
<accession>A0A3M7TV34</accession>
<reference evidence="1 2" key="1">
    <citation type="submission" date="2018-10" db="EMBL/GenBank/DDBJ databases">
        <title>Bacillus Keqinensis sp. nov., a moderately halophilic bacterium isolated from a saline-alkaline lake.</title>
        <authorList>
            <person name="Wang H."/>
        </authorList>
    </citation>
    <scope>NUCLEOTIDE SEQUENCE [LARGE SCALE GENOMIC DNA]</scope>
    <source>
        <strain evidence="1 2">KQ-3</strain>
    </source>
</reference>
<sequence>MNRLEAFQLDAGEENRRFFRMEVRSFEYEPESVSITYPYQERQTISVHQLKNYYMGQEMIDTAFRAAYAQKLPGFYCKLQREGKKIIITDLKENTTTMYKRKKVKEPVTFGADVEYMILCKKTGMFQSLMINRDKAEEHTDGALIRKGHTFYKPVFELHPAPGFSSRELHENLLTLFSRQEKRVGNSSYETISTSNPRDRFFLGGHLHFGNLCPSFKKTSQLDTLVALPMSLVDGAGGKERRNSRYGGLGNVRSNSFNGFEYRTLSSWYGRIPGSLTLFTWVEWVVKNELLPYFDIPDAVVRSYHSGDLNTAEGFVQNVFQSLIKKFPKPGDKKKIEDFYSWVAKARIPLS</sequence>
<dbReference type="AlphaFoldDB" id="A0A3M7TV34"/>
<protein>
    <submittedName>
        <fullName evidence="1">Uncharacterized protein</fullName>
    </submittedName>
</protein>
<gene>
    <name evidence="1" type="ORF">EBO34_06115</name>
</gene>
<evidence type="ECO:0000313" key="2">
    <source>
        <dbReference type="Proteomes" id="UP000278746"/>
    </source>
</evidence>
<evidence type="ECO:0000313" key="1">
    <source>
        <dbReference type="EMBL" id="RNA69508.1"/>
    </source>
</evidence>
<dbReference type="EMBL" id="RHIB01000001">
    <property type="protein sequence ID" value="RNA69508.1"/>
    <property type="molecule type" value="Genomic_DNA"/>
</dbReference>
<proteinExistence type="predicted"/>
<dbReference type="RefSeq" id="WP_122897027.1">
    <property type="nucleotide sequence ID" value="NZ_RHIB01000001.1"/>
</dbReference>
<keyword evidence="2" id="KW-1185">Reference proteome</keyword>
<dbReference type="InterPro" id="IPR025681">
    <property type="entry name" value="COOH-NH2_lig"/>
</dbReference>
<dbReference type="Proteomes" id="UP000278746">
    <property type="component" value="Unassembled WGS sequence"/>
</dbReference>
<name>A0A3M7TV34_9BACI</name>
<comment type="caution">
    <text evidence="1">The sequence shown here is derived from an EMBL/GenBank/DDBJ whole genome shotgun (WGS) entry which is preliminary data.</text>
</comment>
<dbReference type="Pfam" id="PF14395">
    <property type="entry name" value="COOH-NH2_lig"/>
    <property type="match status" value="1"/>
</dbReference>
<dbReference type="OrthoDB" id="2078085at2"/>